<dbReference type="EMBL" id="CAJNOJ010000164">
    <property type="protein sequence ID" value="CAF1227235.1"/>
    <property type="molecule type" value="Genomic_DNA"/>
</dbReference>
<accession>A0A814XRT9</accession>
<gene>
    <name evidence="2" type="ORF">EDS130_LOCUS26734</name>
    <name evidence="1" type="ORF">XAT740_LOCUS24635</name>
</gene>
<dbReference type="EMBL" id="CAJNOR010001916">
    <property type="protein sequence ID" value="CAF1219622.1"/>
    <property type="molecule type" value="Genomic_DNA"/>
</dbReference>
<comment type="caution">
    <text evidence="1">The sequence shown here is derived from an EMBL/GenBank/DDBJ whole genome shotgun (WGS) entry which is preliminary data.</text>
</comment>
<proteinExistence type="predicted"/>
<organism evidence="1 3">
    <name type="scientific">Adineta ricciae</name>
    <name type="common">Rotifer</name>
    <dbReference type="NCBI Taxonomy" id="249248"/>
    <lineage>
        <taxon>Eukaryota</taxon>
        <taxon>Metazoa</taxon>
        <taxon>Spiralia</taxon>
        <taxon>Gnathifera</taxon>
        <taxon>Rotifera</taxon>
        <taxon>Eurotatoria</taxon>
        <taxon>Bdelloidea</taxon>
        <taxon>Adinetida</taxon>
        <taxon>Adinetidae</taxon>
        <taxon>Adineta</taxon>
    </lineage>
</organism>
<evidence type="ECO:0000313" key="3">
    <source>
        <dbReference type="Proteomes" id="UP000663828"/>
    </source>
</evidence>
<sequence length="239" mass="27742">MFYTSIRSRMLTKDFDKPSFIDYKRLKQIYGDKFQCACSRVASTYDQFIKIAPTFHSAKSKAPALFSRLASSTHSSFHTNALASTLQCLYDQQCLNLIQHYTNYQKSIDPLSTENLSQFPNNVSIRERVNHVFIERWSTDTDYPSYYERCLPSVCTYSRIENFNMFYTINIIFDLQGGLSIVLKWISSKLVRIGLKIYHHRKKRATSIHPASSVEMSPNVTTDMIIPIMSHNKIDLFLN</sequence>
<keyword evidence="3" id="KW-1185">Reference proteome</keyword>
<dbReference type="OrthoDB" id="10519279at2759"/>
<reference evidence="1" key="1">
    <citation type="submission" date="2021-02" db="EMBL/GenBank/DDBJ databases">
        <authorList>
            <person name="Nowell W R."/>
        </authorList>
    </citation>
    <scope>NUCLEOTIDE SEQUENCE</scope>
</reference>
<protein>
    <submittedName>
        <fullName evidence="1">Uncharacterized protein</fullName>
    </submittedName>
</protein>
<evidence type="ECO:0000313" key="1">
    <source>
        <dbReference type="EMBL" id="CAF1219622.1"/>
    </source>
</evidence>
<dbReference type="AlphaFoldDB" id="A0A814XRT9"/>
<dbReference type="Proteomes" id="UP000663852">
    <property type="component" value="Unassembled WGS sequence"/>
</dbReference>
<name>A0A814XRT9_ADIRI</name>
<dbReference type="Proteomes" id="UP000663828">
    <property type="component" value="Unassembled WGS sequence"/>
</dbReference>
<evidence type="ECO:0000313" key="2">
    <source>
        <dbReference type="EMBL" id="CAF1227235.1"/>
    </source>
</evidence>